<proteinExistence type="predicted"/>
<dbReference type="PROSITE" id="PS51257">
    <property type="entry name" value="PROKAR_LIPOPROTEIN"/>
    <property type="match status" value="1"/>
</dbReference>
<name>A0A197K9P1_9FUNG</name>
<dbReference type="EMBL" id="KV442017">
    <property type="protein sequence ID" value="OAQ34417.1"/>
    <property type="molecule type" value="Genomic_DNA"/>
</dbReference>
<dbReference type="Proteomes" id="UP000078512">
    <property type="component" value="Unassembled WGS sequence"/>
</dbReference>
<feature type="region of interest" description="Disordered" evidence="1">
    <location>
        <begin position="69"/>
        <end position="99"/>
    </location>
</feature>
<feature type="signal peptide" evidence="2">
    <location>
        <begin position="1"/>
        <end position="18"/>
    </location>
</feature>
<sequence>MVFVKMRAFVVCDAGCCCLCCGVCSCMRDLSDYDLERTRIGIGAFEVNAIDRYGLTKKEEEGCGVCKRRKKDRRKGRKGEEDVDKGKDWGLDWKGKGDS</sequence>
<dbReference type="AlphaFoldDB" id="A0A197K9P1"/>
<organism evidence="3 4">
    <name type="scientific">Linnemannia elongata AG-77</name>
    <dbReference type="NCBI Taxonomy" id="1314771"/>
    <lineage>
        <taxon>Eukaryota</taxon>
        <taxon>Fungi</taxon>
        <taxon>Fungi incertae sedis</taxon>
        <taxon>Mucoromycota</taxon>
        <taxon>Mortierellomycotina</taxon>
        <taxon>Mortierellomycetes</taxon>
        <taxon>Mortierellales</taxon>
        <taxon>Mortierellaceae</taxon>
        <taxon>Linnemannia</taxon>
    </lineage>
</organism>
<evidence type="ECO:0000256" key="2">
    <source>
        <dbReference type="SAM" id="SignalP"/>
    </source>
</evidence>
<protein>
    <submittedName>
        <fullName evidence="3">Uncharacterized protein</fullName>
    </submittedName>
</protein>
<reference evidence="3 4" key="1">
    <citation type="submission" date="2016-05" db="EMBL/GenBank/DDBJ databases">
        <title>Genome sequencing reveals origins of a unique bacterial endosymbiosis in the earliest lineages of terrestrial Fungi.</title>
        <authorList>
            <consortium name="DOE Joint Genome Institute"/>
            <person name="Uehling J."/>
            <person name="Gryganskyi A."/>
            <person name="Hameed K."/>
            <person name="Tschaplinski T."/>
            <person name="Misztal P."/>
            <person name="Wu S."/>
            <person name="Desiro A."/>
            <person name="Vande Pol N."/>
            <person name="Du Z.-Y."/>
            <person name="Zienkiewicz A."/>
            <person name="Zienkiewicz K."/>
            <person name="Morin E."/>
            <person name="Tisserant E."/>
            <person name="Splivallo R."/>
            <person name="Hainaut M."/>
            <person name="Henrissat B."/>
            <person name="Ohm R."/>
            <person name="Kuo A."/>
            <person name="Yan J."/>
            <person name="Lipzen A."/>
            <person name="Nolan M."/>
            <person name="Labutti K."/>
            <person name="Barry K."/>
            <person name="Goldstein A."/>
            <person name="Labbe J."/>
            <person name="Schadt C."/>
            <person name="Tuskan G."/>
            <person name="Grigoriev I."/>
            <person name="Martin F."/>
            <person name="Vilgalys R."/>
            <person name="Bonito G."/>
        </authorList>
    </citation>
    <scope>NUCLEOTIDE SEQUENCE [LARGE SCALE GENOMIC DNA]</scope>
    <source>
        <strain evidence="3 4">AG-77</strain>
    </source>
</reference>
<accession>A0A197K9P1</accession>
<evidence type="ECO:0000313" key="4">
    <source>
        <dbReference type="Proteomes" id="UP000078512"/>
    </source>
</evidence>
<keyword evidence="2" id="KW-0732">Signal</keyword>
<keyword evidence="4" id="KW-1185">Reference proteome</keyword>
<evidence type="ECO:0000313" key="3">
    <source>
        <dbReference type="EMBL" id="OAQ34417.1"/>
    </source>
</evidence>
<gene>
    <name evidence="3" type="ORF">K457DRAFT_133448</name>
</gene>
<feature type="chain" id="PRO_5008276703" evidence="2">
    <location>
        <begin position="19"/>
        <end position="99"/>
    </location>
</feature>
<feature type="compositionally biased region" description="Basic and acidic residues" evidence="1">
    <location>
        <begin position="78"/>
        <end position="99"/>
    </location>
</feature>
<evidence type="ECO:0000256" key="1">
    <source>
        <dbReference type="SAM" id="MobiDB-lite"/>
    </source>
</evidence>